<evidence type="ECO:0000313" key="4">
    <source>
        <dbReference type="Proteomes" id="UP000316770"/>
    </source>
</evidence>
<name>A0A518IVT5_9BACT</name>
<feature type="compositionally biased region" description="Basic residues" evidence="2">
    <location>
        <begin position="290"/>
        <end position="300"/>
    </location>
</feature>
<feature type="region of interest" description="Disordered" evidence="2">
    <location>
        <begin position="126"/>
        <end position="150"/>
    </location>
</feature>
<proteinExistence type="predicted"/>
<dbReference type="RefSeq" id="WP_145286411.1">
    <property type="nucleotide sequence ID" value="NZ_CP036318.1"/>
</dbReference>
<sequence>MQKSLSESLDQFEEVLDRFEEKNLNASDDVDADEQSEAVETITKDHELDVAATQLCEVLQRKSLPNKPPHRPGTAYRKLIAASGGMSESTMLRNGFSPSIIGDTEVMHDSVDLLCRWIVETRQNTSSSATAETRLAREKHNNGDMPNQGSSMFNPADCDDDLWGQLNTCVKAMETTFAKAPSLIVQRKIGTQDSKYLQNINQLATEAGWVPFVFRREGVLEVLRTNGKKAVCHYAPHNHSLDEVGGEAILNALRAWREKRVQELRLSSGPAPENTTDPIGGQGVTPPHPSNKKSKNKRVASKPLESMEIRELRQLAIIADLHFQWLQNGRKPKKTSTSFDDWLHEHGYHEGKRRYGEAYRHHNTHKSRQGHGASDTTKTTLKEALKLQERWVEVVRSAIDQLGL</sequence>
<keyword evidence="1" id="KW-0175">Coiled coil</keyword>
<evidence type="ECO:0000313" key="3">
    <source>
        <dbReference type="EMBL" id="QDV57206.1"/>
    </source>
</evidence>
<evidence type="ECO:0000256" key="1">
    <source>
        <dbReference type="SAM" id="Coils"/>
    </source>
</evidence>
<keyword evidence="4" id="KW-1185">Reference proteome</keyword>
<gene>
    <name evidence="3" type="ORF">Mal33_32090</name>
</gene>
<dbReference type="EMBL" id="CP036318">
    <property type="protein sequence ID" value="QDV57206.1"/>
    <property type="molecule type" value="Genomic_DNA"/>
</dbReference>
<organism evidence="3 4">
    <name type="scientific">Rosistilla oblonga</name>
    <dbReference type="NCBI Taxonomy" id="2527990"/>
    <lineage>
        <taxon>Bacteria</taxon>
        <taxon>Pseudomonadati</taxon>
        <taxon>Planctomycetota</taxon>
        <taxon>Planctomycetia</taxon>
        <taxon>Pirellulales</taxon>
        <taxon>Pirellulaceae</taxon>
        <taxon>Rosistilla</taxon>
    </lineage>
</organism>
<feature type="region of interest" description="Disordered" evidence="2">
    <location>
        <begin position="264"/>
        <end position="302"/>
    </location>
</feature>
<accession>A0A518IVT5</accession>
<protein>
    <submittedName>
        <fullName evidence="3">Uncharacterized protein</fullName>
    </submittedName>
</protein>
<dbReference type="Proteomes" id="UP000316770">
    <property type="component" value="Chromosome"/>
</dbReference>
<feature type="coiled-coil region" evidence="1">
    <location>
        <begin position="2"/>
        <end position="29"/>
    </location>
</feature>
<evidence type="ECO:0000256" key="2">
    <source>
        <dbReference type="SAM" id="MobiDB-lite"/>
    </source>
</evidence>
<dbReference type="AlphaFoldDB" id="A0A518IVT5"/>
<reference evidence="3 4" key="1">
    <citation type="submission" date="2019-02" db="EMBL/GenBank/DDBJ databases">
        <title>Deep-cultivation of Planctomycetes and their phenomic and genomic characterization uncovers novel biology.</title>
        <authorList>
            <person name="Wiegand S."/>
            <person name="Jogler M."/>
            <person name="Boedeker C."/>
            <person name="Pinto D."/>
            <person name="Vollmers J."/>
            <person name="Rivas-Marin E."/>
            <person name="Kohn T."/>
            <person name="Peeters S.H."/>
            <person name="Heuer A."/>
            <person name="Rast P."/>
            <person name="Oberbeckmann S."/>
            <person name="Bunk B."/>
            <person name="Jeske O."/>
            <person name="Meyerdierks A."/>
            <person name="Storesund J.E."/>
            <person name="Kallscheuer N."/>
            <person name="Luecker S."/>
            <person name="Lage O.M."/>
            <person name="Pohl T."/>
            <person name="Merkel B.J."/>
            <person name="Hornburger P."/>
            <person name="Mueller R.-W."/>
            <person name="Bruemmer F."/>
            <person name="Labrenz M."/>
            <person name="Spormann A.M."/>
            <person name="Op den Camp H."/>
            <person name="Overmann J."/>
            <person name="Amann R."/>
            <person name="Jetten M.S.M."/>
            <person name="Mascher T."/>
            <person name="Medema M.H."/>
            <person name="Devos D.P."/>
            <person name="Kaster A.-K."/>
            <person name="Ovreas L."/>
            <person name="Rohde M."/>
            <person name="Galperin M.Y."/>
            <person name="Jogler C."/>
        </authorList>
    </citation>
    <scope>NUCLEOTIDE SEQUENCE [LARGE SCALE GENOMIC DNA]</scope>
    <source>
        <strain evidence="3 4">Mal33</strain>
    </source>
</reference>